<feature type="transmembrane region" description="Helical" evidence="1">
    <location>
        <begin position="20"/>
        <end position="40"/>
    </location>
</feature>
<keyword evidence="4" id="KW-1185">Reference proteome</keyword>
<dbReference type="RefSeq" id="WP_007997841.1">
    <property type="nucleotide sequence ID" value="NZ_AOJI01000003.1"/>
</dbReference>
<dbReference type="STRING" id="1230454.C461_01037"/>
<organism evidence="3 4">
    <name type="scientific">Halorubrum aidingense JCM 13560</name>
    <dbReference type="NCBI Taxonomy" id="1230454"/>
    <lineage>
        <taxon>Archaea</taxon>
        <taxon>Methanobacteriati</taxon>
        <taxon>Methanobacteriota</taxon>
        <taxon>Stenosarchaea group</taxon>
        <taxon>Halobacteria</taxon>
        <taxon>Halobacteriales</taxon>
        <taxon>Haloferacaceae</taxon>
        <taxon>Halorubrum</taxon>
    </lineage>
</organism>
<dbReference type="PATRIC" id="fig|1230454.4.peg.217"/>
<evidence type="ECO:0000313" key="3">
    <source>
        <dbReference type="EMBL" id="EMA70515.1"/>
    </source>
</evidence>
<feature type="transmembrane region" description="Helical" evidence="1">
    <location>
        <begin position="46"/>
        <end position="63"/>
    </location>
</feature>
<comment type="caution">
    <text evidence="3">The sequence shown here is derived from an EMBL/GenBank/DDBJ whole genome shotgun (WGS) entry which is preliminary data.</text>
</comment>
<dbReference type="EMBL" id="AOJI01000003">
    <property type="protein sequence ID" value="EMA70515.1"/>
    <property type="molecule type" value="Genomic_DNA"/>
</dbReference>
<evidence type="ECO:0000256" key="1">
    <source>
        <dbReference type="SAM" id="Phobius"/>
    </source>
</evidence>
<keyword evidence="1" id="KW-0472">Membrane</keyword>
<dbReference type="OrthoDB" id="326396at2157"/>
<gene>
    <name evidence="3" type="ORF">C461_01037</name>
</gene>
<name>M0PNT3_9EURY</name>
<proteinExistence type="predicted"/>
<evidence type="ECO:0000313" key="4">
    <source>
        <dbReference type="Proteomes" id="UP000011575"/>
    </source>
</evidence>
<dbReference type="AlphaFoldDB" id="M0PNT3"/>
<sequence>MSRKSLYRRLSERFDQERVLLIVLILGSGFALVETFRFDISAAARFPRLTGSVVFVGALLIFFSKYLPEGLRAVVEESAGVFEADEDFEKRQQKAEEQQQAGADTAQTDRNEFSTVGRPIHDSVFTALVITGYAAVGFAIGILWATPLFVVAYGYWFKQPWHLTGVLAVIGFAIAFGFMSVLGVPLDRGEIFLTSGVF</sequence>
<protein>
    <recommendedName>
        <fullName evidence="2">DUF1468 domain-containing protein</fullName>
    </recommendedName>
</protein>
<reference evidence="3 4" key="1">
    <citation type="journal article" date="2014" name="PLoS Genet.">
        <title>Phylogenetically driven sequencing of extremely halophilic archaea reveals strategies for static and dynamic osmo-response.</title>
        <authorList>
            <person name="Becker E.A."/>
            <person name="Seitzer P.M."/>
            <person name="Tritt A."/>
            <person name="Larsen D."/>
            <person name="Krusor M."/>
            <person name="Yao A.I."/>
            <person name="Wu D."/>
            <person name="Madern D."/>
            <person name="Eisen J.A."/>
            <person name="Darling A.E."/>
            <person name="Facciotti M.T."/>
        </authorList>
    </citation>
    <scope>NUCLEOTIDE SEQUENCE [LARGE SCALE GENOMIC DNA]</scope>
    <source>
        <strain evidence="3 4">JCM 13560</strain>
    </source>
</reference>
<dbReference type="Pfam" id="PF07331">
    <property type="entry name" value="TctB"/>
    <property type="match status" value="1"/>
</dbReference>
<keyword evidence="1" id="KW-0812">Transmembrane</keyword>
<feature type="transmembrane region" description="Helical" evidence="1">
    <location>
        <begin position="161"/>
        <end position="184"/>
    </location>
</feature>
<feature type="domain" description="DUF1468" evidence="2">
    <location>
        <begin position="21"/>
        <end position="186"/>
    </location>
</feature>
<dbReference type="Proteomes" id="UP000011575">
    <property type="component" value="Unassembled WGS sequence"/>
</dbReference>
<keyword evidence="1" id="KW-1133">Transmembrane helix</keyword>
<feature type="transmembrane region" description="Helical" evidence="1">
    <location>
        <begin position="124"/>
        <end position="155"/>
    </location>
</feature>
<dbReference type="InterPro" id="IPR009936">
    <property type="entry name" value="DUF1468"/>
</dbReference>
<accession>M0PNT3</accession>
<evidence type="ECO:0000259" key="2">
    <source>
        <dbReference type="Pfam" id="PF07331"/>
    </source>
</evidence>